<feature type="transmembrane region" description="Helical" evidence="2">
    <location>
        <begin position="33"/>
        <end position="54"/>
    </location>
</feature>
<feature type="compositionally biased region" description="Basic and acidic residues" evidence="1">
    <location>
        <begin position="1"/>
        <end position="11"/>
    </location>
</feature>
<dbReference type="RefSeq" id="WP_057838321.1">
    <property type="nucleotide sequence ID" value="NZ_LLXZ01000161.1"/>
</dbReference>
<dbReference type="Proteomes" id="UP000050863">
    <property type="component" value="Unassembled WGS sequence"/>
</dbReference>
<evidence type="ECO:0000313" key="4">
    <source>
        <dbReference type="Proteomes" id="UP000050863"/>
    </source>
</evidence>
<protein>
    <submittedName>
        <fullName evidence="3">Uncharacterized protein</fullName>
    </submittedName>
</protein>
<evidence type="ECO:0000256" key="2">
    <source>
        <dbReference type="SAM" id="Phobius"/>
    </source>
</evidence>
<sequence>MPNDDTHKPPSEADDTAPKSAPQRWFWTTVKGLSLFTVLSGLFTVLSSLAVGYFQYLNAYQEKVSSQAKEDMTLAAATFTDISHPFSEVHALQQTLYADFARAVGEKSEASNKTLTTRNALAISERYEKARIELRENIDLLTRKAEIYIDWASDTYRDPAEKRNVDGDPLSRRVLRDYAFDCSDKFNFPAFGNVHAPNGSMRPKEVADDKYCAIAEKRGVDEMTKPEDAFIRICAGPNDKAAKRINWYSAKHHVLTMHYCLEAAHNKLAAARQWAAGSDREAARESDLQGEKEINAQLDDLAGRLNAFNSLALYRMEQIRVKYRPAGLWCKVPFVWNLRSLNCFPIRTASLTR</sequence>
<accession>A0A0R3L4H7</accession>
<keyword evidence="2" id="KW-0472">Membrane</keyword>
<keyword evidence="2" id="KW-1133">Transmembrane helix</keyword>
<comment type="caution">
    <text evidence="3">The sequence shown here is derived from an EMBL/GenBank/DDBJ whole genome shotgun (WGS) entry which is preliminary data.</text>
</comment>
<gene>
    <name evidence="3" type="ORF">CQ12_27115</name>
</gene>
<dbReference type="EMBL" id="LLXZ01000161">
    <property type="protein sequence ID" value="KRR01918.1"/>
    <property type="molecule type" value="Genomic_DNA"/>
</dbReference>
<keyword evidence="2" id="KW-0812">Transmembrane</keyword>
<evidence type="ECO:0000256" key="1">
    <source>
        <dbReference type="SAM" id="MobiDB-lite"/>
    </source>
</evidence>
<dbReference type="AlphaFoldDB" id="A0A0R3L4H7"/>
<evidence type="ECO:0000313" key="3">
    <source>
        <dbReference type="EMBL" id="KRR01918.1"/>
    </source>
</evidence>
<organism evidence="3 4">
    <name type="scientific">Bradyrhizobium jicamae</name>
    <dbReference type="NCBI Taxonomy" id="280332"/>
    <lineage>
        <taxon>Bacteria</taxon>
        <taxon>Pseudomonadati</taxon>
        <taxon>Pseudomonadota</taxon>
        <taxon>Alphaproteobacteria</taxon>
        <taxon>Hyphomicrobiales</taxon>
        <taxon>Nitrobacteraceae</taxon>
        <taxon>Bradyrhizobium</taxon>
    </lineage>
</organism>
<keyword evidence="4" id="KW-1185">Reference proteome</keyword>
<dbReference type="OrthoDB" id="8250848at2"/>
<reference evidence="3 4" key="1">
    <citation type="submission" date="2014-03" db="EMBL/GenBank/DDBJ databases">
        <title>Bradyrhizobium valentinum sp. nov., isolated from effective nodules of Lupinus mariae-josephae, a lupine endemic of basic-lime soils in Eastern Spain.</title>
        <authorList>
            <person name="Duran D."/>
            <person name="Rey L."/>
            <person name="Navarro A."/>
            <person name="Busquets A."/>
            <person name="Imperial J."/>
            <person name="Ruiz-Argueso T."/>
        </authorList>
    </citation>
    <scope>NUCLEOTIDE SEQUENCE [LARGE SCALE GENOMIC DNA]</scope>
    <source>
        <strain evidence="3 4">PAC68</strain>
    </source>
</reference>
<proteinExistence type="predicted"/>
<feature type="region of interest" description="Disordered" evidence="1">
    <location>
        <begin position="1"/>
        <end position="20"/>
    </location>
</feature>
<name>A0A0R3L4H7_9BRAD</name>